<feature type="compositionally biased region" description="Low complexity" evidence="1">
    <location>
        <begin position="1"/>
        <end position="11"/>
    </location>
</feature>
<gene>
    <name evidence="2" type="ORF">OG727_16850</name>
</gene>
<feature type="compositionally biased region" description="Low complexity" evidence="1">
    <location>
        <begin position="19"/>
        <end position="38"/>
    </location>
</feature>
<proteinExistence type="predicted"/>
<dbReference type="RefSeq" id="WP_329127999.1">
    <property type="nucleotide sequence ID" value="NZ_CP108473.1"/>
</dbReference>
<feature type="region of interest" description="Disordered" evidence="1">
    <location>
        <begin position="1"/>
        <end position="52"/>
    </location>
</feature>
<name>A0ABZ1VNC9_9ACTN</name>
<dbReference type="EMBL" id="CP108473">
    <property type="protein sequence ID" value="WUS23803.1"/>
    <property type="molecule type" value="Genomic_DNA"/>
</dbReference>
<dbReference type="Proteomes" id="UP001432292">
    <property type="component" value="Chromosome"/>
</dbReference>
<evidence type="ECO:0000313" key="3">
    <source>
        <dbReference type="Proteomes" id="UP001432292"/>
    </source>
</evidence>
<reference evidence="2" key="1">
    <citation type="submission" date="2022-10" db="EMBL/GenBank/DDBJ databases">
        <title>The complete genomes of actinobacterial strains from the NBC collection.</title>
        <authorList>
            <person name="Joergensen T.S."/>
            <person name="Alvarez Arevalo M."/>
            <person name="Sterndorff E.B."/>
            <person name="Faurdal D."/>
            <person name="Vuksanovic O."/>
            <person name="Mourched A.-S."/>
            <person name="Charusanti P."/>
            <person name="Shaw S."/>
            <person name="Blin K."/>
            <person name="Weber T."/>
        </authorList>
    </citation>
    <scope>NUCLEOTIDE SEQUENCE</scope>
    <source>
        <strain evidence="2">NBC_01256</strain>
    </source>
</reference>
<organism evidence="2 3">
    <name type="scientific">Streptomyces caniferus</name>
    <dbReference type="NCBI Taxonomy" id="285557"/>
    <lineage>
        <taxon>Bacteria</taxon>
        <taxon>Bacillati</taxon>
        <taxon>Actinomycetota</taxon>
        <taxon>Actinomycetes</taxon>
        <taxon>Kitasatosporales</taxon>
        <taxon>Streptomycetaceae</taxon>
        <taxon>Streptomyces</taxon>
    </lineage>
</organism>
<evidence type="ECO:0000256" key="1">
    <source>
        <dbReference type="SAM" id="MobiDB-lite"/>
    </source>
</evidence>
<protein>
    <submittedName>
        <fullName evidence="2">Uncharacterized protein</fullName>
    </submittedName>
</protein>
<evidence type="ECO:0000313" key="2">
    <source>
        <dbReference type="EMBL" id="WUS23803.1"/>
    </source>
</evidence>
<sequence length="73" mass="7200">MSAALSAAADAGGVGGWAAGRAGPAGRSAWAARSSRPSESPDDSTVGRRTAAPGALRLEGTLGVVRRIVRINA</sequence>
<keyword evidence="3" id="KW-1185">Reference proteome</keyword>
<accession>A0ABZ1VNC9</accession>